<gene>
    <name evidence="1" type="ORF">BLNAU_1031</name>
</gene>
<dbReference type="Proteomes" id="UP001281761">
    <property type="component" value="Unassembled WGS sequence"/>
</dbReference>
<accession>A0ABQ9YJM9</accession>
<comment type="caution">
    <text evidence="1">The sequence shown here is derived from an EMBL/GenBank/DDBJ whole genome shotgun (WGS) entry which is preliminary data.</text>
</comment>
<reference evidence="1 2" key="1">
    <citation type="journal article" date="2022" name="bioRxiv">
        <title>Genomics of Preaxostyla Flagellates Illuminates Evolutionary Transitions and the Path Towards Mitochondrial Loss.</title>
        <authorList>
            <person name="Novak L.V.F."/>
            <person name="Treitli S.C."/>
            <person name="Pyrih J."/>
            <person name="Halakuc P."/>
            <person name="Pipaliya S.V."/>
            <person name="Vacek V."/>
            <person name="Brzon O."/>
            <person name="Soukal P."/>
            <person name="Eme L."/>
            <person name="Dacks J.B."/>
            <person name="Karnkowska A."/>
            <person name="Elias M."/>
            <person name="Hampl V."/>
        </authorList>
    </citation>
    <scope>NUCLEOTIDE SEQUENCE [LARGE SCALE GENOMIC DNA]</scope>
    <source>
        <strain evidence="1">NAU3</strain>
        <tissue evidence="1">Gut</tissue>
    </source>
</reference>
<organism evidence="1 2">
    <name type="scientific">Blattamonas nauphoetae</name>
    <dbReference type="NCBI Taxonomy" id="2049346"/>
    <lineage>
        <taxon>Eukaryota</taxon>
        <taxon>Metamonada</taxon>
        <taxon>Preaxostyla</taxon>
        <taxon>Oxymonadida</taxon>
        <taxon>Blattamonas</taxon>
    </lineage>
</organism>
<protein>
    <submittedName>
        <fullName evidence="1">Uncharacterized protein</fullName>
    </submittedName>
</protein>
<sequence>MQIDREEHDLLLVWADLSETDESIPTVDRMILASEDSPNQNFVFATPFSFPTSAFPKTPIDVAACTVVVKDVNVSMGGLDGDELRPFWTYWKVSELALDSSDAKYEVETAGGWI</sequence>
<proteinExistence type="predicted"/>
<name>A0ABQ9YJM9_9EUKA</name>
<evidence type="ECO:0000313" key="1">
    <source>
        <dbReference type="EMBL" id="KAK2963954.1"/>
    </source>
</evidence>
<dbReference type="EMBL" id="JARBJD010000004">
    <property type="protein sequence ID" value="KAK2963954.1"/>
    <property type="molecule type" value="Genomic_DNA"/>
</dbReference>
<evidence type="ECO:0000313" key="2">
    <source>
        <dbReference type="Proteomes" id="UP001281761"/>
    </source>
</evidence>
<keyword evidence="2" id="KW-1185">Reference proteome</keyword>